<keyword evidence="4" id="KW-0804">Transcription</keyword>
<dbReference type="Gene3D" id="1.20.5.170">
    <property type="match status" value="1"/>
</dbReference>
<dbReference type="EMBL" id="JAACJO010000030">
    <property type="protein sequence ID" value="KAF5346741.1"/>
    <property type="molecule type" value="Genomic_DNA"/>
</dbReference>
<dbReference type="CDD" id="cd14812">
    <property type="entry name" value="bZIP_u3"/>
    <property type="match status" value="1"/>
</dbReference>
<dbReference type="InterPro" id="IPR046347">
    <property type="entry name" value="bZIP_sf"/>
</dbReference>
<evidence type="ECO:0000256" key="1">
    <source>
        <dbReference type="ARBA" id="ARBA00022843"/>
    </source>
</evidence>
<dbReference type="PANTHER" id="PTHR46542">
    <property type="entry name" value="X-BOX BINDING PROTEIN 1"/>
    <property type="match status" value="1"/>
</dbReference>
<evidence type="ECO:0000256" key="5">
    <source>
        <dbReference type="ARBA" id="ARBA00023242"/>
    </source>
</evidence>
<dbReference type="PROSITE" id="PS50217">
    <property type="entry name" value="BZIP"/>
    <property type="match status" value="1"/>
</dbReference>
<keyword evidence="1" id="KW-0832">Ubl conjugation</keyword>
<accession>A0A8H5CTF3</accession>
<keyword evidence="3" id="KW-0238">DNA-binding</keyword>
<dbReference type="SUPFAM" id="SSF57959">
    <property type="entry name" value="Leucine zipper domain"/>
    <property type="match status" value="1"/>
</dbReference>
<evidence type="ECO:0000313" key="9">
    <source>
        <dbReference type="EMBL" id="KAF5346741.1"/>
    </source>
</evidence>
<keyword evidence="2" id="KW-0805">Transcription regulation</keyword>
<gene>
    <name evidence="9" type="ORF">D9756_010443</name>
</gene>
<name>A0A8H5CTF3_9AGAR</name>
<feature type="domain" description="BZIP" evidence="8">
    <location>
        <begin position="75"/>
        <end position="126"/>
    </location>
</feature>
<evidence type="ECO:0000256" key="6">
    <source>
        <dbReference type="ARBA" id="ARBA00040165"/>
    </source>
</evidence>
<dbReference type="Pfam" id="PF00170">
    <property type="entry name" value="bZIP_1"/>
    <property type="match status" value="1"/>
</dbReference>
<evidence type="ECO:0000256" key="3">
    <source>
        <dbReference type="ARBA" id="ARBA00023125"/>
    </source>
</evidence>
<dbReference type="GO" id="GO:0005634">
    <property type="term" value="C:nucleus"/>
    <property type="evidence" value="ECO:0007669"/>
    <property type="project" value="TreeGrafter"/>
</dbReference>
<sequence>MATRPGSLRLPRIRPAPRSILSHTRHVSSPQNYHPSVMAPTVNPSTLSSAPSPSPSCSSESGPPRKRPRSEISSDERKEARAHRNRIAAQNSRDRRKAQFSYLERRVNELEEENRQLRISIGLLSQGQQPPVLPPPTVVTPVNVPVVEDLARDRENAELKERIRTLERGWDAVVKALAAQGLPTGLTPTVSTPAVPPTAAFPSPAPSHSSLEFESTTASPSTPSTVTHQQQPTFVPTSSTSASPSTSSRTIRHHEQRTTTRARFHSPPSTGGVHLSGGPAAGGLASTSFTLNDSLGNGSSQVVDEDEQAMEELFREILVPVPSGSETMVSTEEVSKEDASGATEERAKEVVEGKENSTEMKMDISADDSVDWANEIEMQRLLESLQQHSSAAALAAGSQDFSGLGLFSWNEVEGVEGMISNGVDVF</sequence>
<dbReference type="SMART" id="SM00338">
    <property type="entry name" value="BRLZ"/>
    <property type="match status" value="1"/>
</dbReference>
<feature type="compositionally biased region" description="Basic residues" evidence="7">
    <location>
        <begin position="250"/>
        <end position="264"/>
    </location>
</feature>
<dbReference type="OrthoDB" id="295274at2759"/>
<evidence type="ECO:0000256" key="7">
    <source>
        <dbReference type="SAM" id="MobiDB-lite"/>
    </source>
</evidence>
<dbReference type="GO" id="GO:0000981">
    <property type="term" value="F:DNA-binding transcription factor activity, RNA polymerase II-specific"/>
    <property type="evidence" value="ECO:0007669"/>
    <property type="project" value="TreeGrafter"/>
</dbReference>
<evidence type="ECO:0000313" key="10">
    <source>
        <dbReference type="Proteomes" id="UP000559027"/>
    </source>
</evidence>
<dbReference type="AlphaFoldDB" id="A0A8H5CTF3"/>
<organism evidence="9 10">
    <name type="scientific">Leucocoprinus leucothites</name>
    <dbReference type="NCBI Taxonomy" id="201217"/>
    <lineage>
        <taxon>Eukaryota</taxon>
        <taxon>Fungi</taxon>
        <taxon>Dikarya</taxon>
        <taxon>Basidiomycota</taxon>
        <taxon>Agaricomycotina</taxon>
        <taxon>Agaricomycetes</taxon>
        <taxon>Agaricomycetidae</taxon>
        <taxon>Agaricales</taxon>
        <taxon>Agaricineae</taxon>
        <taxon>Agaricaceae</taxon>
        <taxon>Leucocoprinus</taxon>
    </lineage>
</organism>
<keyword evidence="10" id="KW-1185">Reference proteome</keyword>
<keyword evidence="5" id="KW-0539">Nucleus</keyword>
<feature type="compositionally biased region" description="Low complexity" evidence="7">
    <location>
        <begin position="276"/>
        <end position="285"/>
    </location>
</feature>
<feature type="region of interest" description="Disordered" evidence="7">
    <location>
        <begin position="184"/>
        <end position="285"/>
    </location>
</feature>
<protein>
    <recommendedName>
        <fullName evidence="6">X-box-binding protein 1</fullName>
    </recommendedName>
</protein>
<evidence type="ECO:0000256" key="4">
    <source>
        <dbReference type="ARBA" id="ARBA00023163"/>
    </source>
</evidence>
<feature type="compositionally biased region" description="Low complexity" evidence="7">
    <location>
        <begin position="232"/>
        <end position="249"/>
    </location>
</feature>
<comment type="caution">
    <text evidence="9">The sequence shown here is derived from an EMBL/GenBank/DDBJ whole genome shotgun (WGS) entry which is preliminary data.</text>
</comment>
<dbReference type="PANTHER" id="PTHR46542:SF1">
    <property type="entry name" value="X-BOX BINDING PROTEIN 1"/>
    <property type="match status" value="1"/>
</dbReference>
<dbReference type="InterPro" id="IPR052470">
    <property type="entry name" value="ER_Stress-Reg_TF"/>
</dbReference>
<dbReference type="Proteomes" id="UP000559027">
    <property type="component" value="Unassembled WGS sequence"/>
</dbReference>
<feature type="compositionally biased region" description="Basic and acidic residues" evidence="7">
    <location>
        <begin position="333"/>
        <end position="343"/>
    </location>
</feature>
<dbReference type="GO" id="GO:0000977">
    <property type="term" value="F:RNA polymerase II transcription regulatory region sequence-specific DNA binding"/>
    <property type="evidence" value="ECO:0007669"/>
    <property type="project" value="TreeGrafter"/>
</dbReference>
<feature type="compositionally biased region" description="Low complexity" evidence="7">
    <location>
        <begin position="44"/>
        <end position="62"/>
    </location>
</feature>
<feature type="region of interest" description="Disordered" evidence="7">
    <location>
        <begin position="324"/>
        <end position="343"/>
    </location>
</feature>
<evidence type="ECO:0000256" key="2">
    <source>
        <dbReference type="ARBA" id="ARBA00023015"/>
    </source>
</evidence>
<dbReference type="PROSITE" id="PS00036">
    <property type="entry name" value="BZIP_BASIC"/>
    <property type="match status" value="1"/>
</dbReference>
<feature type="compositionally biased region" description="Basic and acidic residues" evidence="7">
    <location>
        <begin position="69"/>
        <end position="79"/>
    </location>
</feature>
<reference evidence="9 10" key="1">
    <citation type="journal article" date="2020" name="ISME J.">
        <title>Uncovering the hidden diversity of litter-decomposition mechanisms in mushroom-forming fungi.</title>
        <authorList>
            <person name="Floudas D."/>
            <person name="Bentzer J."/>
            <person name="Ahren D."/>
            <person name="Johansson T."/>
            <person name="Persson P."/>
            <person name="Tunlid A."/>
        </authorList>
    </citation>
    <scope>NUCLEOTIDE SEQUENCE [LARGE SCALE GENOMIC DNA]</scope>
    <source>
        <strain evidence="9 10">CBS 146.42</strain>
    </source>
</reference>
<dbReference type="InterPro" id="IPR004827">
    <property type="entry name" value="bZIP"/>
</dbReference>
<proteinExistence type="predicted"/>
<feature type="region of interest" description="Disordered" evidence="7">
    <location>
        <begin position="1"/>
        <end position="96"/>
    </location>
</feature>
<evidence type="ECO:0000259" key="8">
    <source>
        <dbReference type="PROSITE" id="PS50217"/>
    </source>
</evidence>
<feature type="compositionally biased region" description="Low complexity" evidence="7">
    <location>
        <begin position="187"/>
        <end position="225"/>
    </location>
</feature>